<evidence type="ECO:0000313" key="15">
    <source>
        <dbReference type="Proteomes" id="UP001500279"/>
    </source>
</evidence>
<keyword evidence="4" id="KW-0645">Protease</keyword>
<evidence type="ECO:0000256" key="10">
    <source>
        <dbReference type="ARBA" id="ARBA00023049"/>
    </source>
</evidence>
<comment type="subcellular location">
    <subcellularLocation>
        <location evidence="2">Cell membrane</location>
        <topology evidence="2">Multi-pass membrane protein</topology>
    </subcellularLocation>
</comment>
<feature type="transmembrane region" description="Helical" evidence="12">
    <location>
        <begin position="30"/>
        <end position="63"/>
    </location>
</feature>
<keyword evidence="7" id="KW-0378">Hydrolase</keyword>
<evidence type="ECO:0000256" key="7">
    <source>
        <dbReference type="ARBA" id="ARBA00022801"/>
    </source>
</evidence>
<keyword evidence="9 12" id="KW-1133">Transmembrane helix</keyword>
<evidence type="ECO:0000256" key="9">
    <source>
        <dbReference type="ARBA" id="ARBA00022989"/>
    </source>
</evidence>
<sequence length="628" mass="69042">MEIERFERMVARLEAESAAAPRRYQLKVALLALAGFGLLGLIGLGLGIGLVLLGGAVAAALWVGGPAAWLLLLKLGKLLLLVAIPVWLLLRNTMKALFVRLPAPQGRKLQRSDAPALFAALDDMRRRLRGPAVHQVLVVDGINAAIVQRPLFGLIGFPRNHLLLGLPLLESLSPDEAMAVVAHEYGHLCGAHGRFSAFIYRLRFSWATIQGHAATWRGWAGRLMQRAVGAYAPYFNAYTFVLARAQEYQADATSAQLVGSAAAVAALKRTNLASAHRSGFFDQLLETTRDQATPPPDLALRWAAVATQLPATRTGPWLDRALDRSPGAMDTHPTLRQRLQALGADGAEAQAAPAPLAGPSAAQVLLGPVADTLRSEFQRSWAENAAEGWGEQHAQWQARRQRLAELEAMAERDSDQRLELLRLSMGLQPELDLREAFAEFNREHPDHALGLFLEGSARLARDDAGGLEQLEAAMRLDVEATRGACERAHAWLIERDPAAAKPWAERWQARAELEALRQHQLDRLDPKGKLLPAELAADTRVAMGKLVAQHGKGVRQAWLLRREIPADPACEAYVIVLQLGWWTRLRNQGGLAVQALARQEWPMPLHLCLGHRFRAYQRAAMKIGTRLR</sequence>
<evidence type="ECO:0000313" key="14">
    <source>
        <dbReference type="EMBL" id="GAA0762686.1"/>
    </source>
</evidence>
<evidence type="ECO:0000256" key="3">
    <source>
        <dbReference type="ARBA" id="ARBA00022475"/>
    </source>
</evidence>
<dbReference type="RefSeq" id="WP_231012791.1">
    <property type="nucleotide sequence ID" value="NZ_BAAAEW010000033.1"/>
</dbReference>
<keyword evidence="11 12" id="KW-0472">Membrane</keyword>
<keyword evidence="6" id="KW-0479">Metal-binding</keyword>
<dbReference type="Pfam" id="PF01435">
    <property type="entry name" value="Peptidase_M48"/>
    <property type="match status" value="1"/>
</dbReference>
<proteinExistence type="predicted"/>
<dbReference type="EMBL" id="BAAAEW010000033">
    <property type="protein sequence ID" value="GAA0762686.1"/>
    <property type="molecule type" value="Genomic_DNA"/>
</dbReference>
<dbReference type="PANTHER" id="PTHR43221">
    <property type="entry name" value="PROTEASE HTPX"/>
    <property type="match status" value="1"/>
</dbReference>
<dbReference type="Gene3D" id="3.30.2010.10">
    <property type="entry name" value="Metalloproteases ('zincins'), catalytic domain"/>
    <property type="match status" value="1"/>
</dbReference>
<reference evidence="15" key="1">
    <citation type="journal article" date="2019" name="Int. J. Syst. Evol. Microbiol.">
        <title>The Global Catalogue of Microorganisms (GCM) 10K type strain sequencing project: providing services to taxonomists for standard genome sequencing and annotation.</title>
        <authorList>
            <consortium name="The Broad Institute Genomics Platform"/>
            <consortium name="The Broad Institute Genome Sequencing Center for Infectious Disease"/>
            <person name="Wu L."/>
            <person name="Ma J."/>
        </authorList>
    </citation>
    <scope>NUCLEOTIDE SEQUENCE [LARGE SCALE GENOMIC DNA]</scope>
    <source>
        <strain evidence="15">JCM 15503</strain>
    </source>
</reference>
<organism evidence="14 15">
    <name type="scientific">Ideonella azotifigens</name>
    <dbReference type="NCBI Taxonomy" id="513160"/>
    <lineage>
        <taxon>Bacteria</taxon>
        <taxon>Pseudomonadati</taxon>
        <taxon>Pseudomonadota</taxon>
        <taxon>Betaproteobacteria</taxon>
        <taxon>Burkholderiales</taxon>
        <taxon>Sphaerotilaceae</taxon>
        <taxon>Ideonella</taxon>
    </lineage>
</organism>
<dbReference type="CDD" id="cd07328">
    <property type="entry name" value="M48_Ste24p_like"/>
    <property type="match status" value="1"/>
</dbReference>
<keyword evidence="8" id="KW-0862">Zinc</keyword>
<evidence type="ECO:0000256" key="8">
    <source>
        <dbReference type="ARBA" id="ARBA00022833"/>
    </source>
</evidence>
<evidence type="ECO:0000259" key="13">
    <source>
        <dbReference type="Pfam" id="PF01435"/>
    </source>
</evidence>
<dbReference type="PANTHER" id="PTHR43221:SF1">
    <property type="entry name" value="PROTEASE HTPX"/>
    <property type="match status" value="1"/>
</dbReference>
<dbReference type="InterPro" id="IPR001915">
    <property type="entry name" value="Peptidase_M48"/>
</dbReference>
<keyword evidence="15" id="KW-1185">Reference proteome</keyword>
<gene>
    <name evidence="14" type="ORF">GCM10009107_47430</name>
</gene>
<feature type="transmembrane region" description="Helical" evidence="12">
    <location>
        <begin position="69"/>
        <end position="90"/>
    </location>
</feature>
<dbReference type="Proteomes" id="UP001500279">
    <property type="component" value="Unassembled WGS sequence"/>
</dbReference>
<evidence type="ECO:0000256" key="5">
    <source>
        <dbReference type="ARBA" id="ARBA00022692"/>
    </source>
</evidence>
<feature type="domain" description="Peptidase M48" evidence="13">
    <location>
        <begin position="161"/>
        <end position="342"/>
    </location>
</feature>
<keyword evidence="3" id="KW-1003">Cell membrane</keyword>
<name>A0ABP3VQT0_9BURK</name>
<accession>A0ABP3VQT0</accession>
<evidence type="ECO:0000256" key="4">
    <source>
        <dbReference type="ARBA" id="ARBA00022670"/>
    </source>
</evidence>
<evidence type="ECO:0000256" key="1">
    <source>
        <dbReference type="ARBA" id="ARBA00001947"/>
    </source>
</evidence>
<dbReference type="InterPro" id="IPR050083">
    <property type="entry name" value="HtpX_protease"/>
</dbReference>
<comment type="cofactor">
    <cofactor evidence="1">
        <name>Zn(2+)</name>
        <dbReference type="ChEBI" id="CHEBI:29105"/>
    </cofactor>
</comment>
<protein>
    <recommendedName>
        <fullName evidence="13">Peptidase M48 domain-containing protein</fullName>
    </recommendedName>
</protein>
<keyword evidence="5 12" id="KW-0812">Transmembrane</keyword>
<comment type="caution">
    <text evidence="14">The sequence shown here is derived from an EMBL/GenBank/DDBJ whole genome shotgun (WGS) entry which is preliminary data.</text>
</comment>
<evidence type="ECO:0000256" key="2">
    <source>
        <dbReference type="ARBA" id="ARBA00004651"/>
    </source>
</evidence>
<keyword evidence="10" id="KW-0482">Metalloprotease</keyword>
<evidence type="ECO:0000256" key="6">
    <source>
        <dbReference type="ARBA" id="ARBA00022723"/>
    </source>
</evidence>
<evidence type="ECO:0000256" key="12">
    <source>
        <dbReference type="SAM" id="Phobius"/>
    </source>
</evidence>
<evidence type="ECO:0000256" key="11">
    <source>
        <dbReference type="ARBA" id="ARBA00023136"/>
    </source>
</evidence>